<dbReference type="InterPro" id="IPR001638">
    <property type="entry name" value="Solute-binding_3/MltF_N"/>
</dbReference>
<evidence type="ECO:0000256" key="1">
    <source>
        <dbReference type="ARBA" id="ARBA00022729"/>
    </source>
</evidence>
<keyword evidence="1 2" id="KW-0732">Signal</keyword>
<dbReference type="CDD" id="cd13530">
    <property type="entry name" value="PBP2_peptides_like"/>
    <property type="match status" value="1"/>
</dbReference>
<dbReference type="EMBL" id="DSUH01000019">
    <property type="protein sequence ID" value="HGU31379.1"/>
    <property type="molecule type" value="Genomic_DNA"/>
</dbReference>
<protein>
    <submittedName>
        <fullName evidence="4">Amino acid ABC transporter substrate-binding protein</fullName>
    </submittedName>
</protein>
<name>A0A7C4MRG2_9BACT</name>
<dbReference type="PANTHER" id="PTHR35936">
    <property type="entry name" value="MEMBRANE-BOUND LYTIC MUREIN TRANSGLYCOSYLASE F"/>
    <property type="match status" value="1"/>
</dbReference>
<dbReference type="Gene3D" id="3.40.190.10">
    <property type="entry name" value="Periplasmic binding protein-like II"/>
    <property type="match status" value="2"/>
</dbReference>
<dbReference type="Pfam" id="PF00497">
    <property type="entry name" value="SBP_bac_3"/>
    <property type="match status" value="1"/>
</dbReference>
<dbReference type="PANTHER" id="PTHR35936:SF38">
    <property type="entry name" value="GLUTAMINE-BINDING PERIPLASMIC PROTEIN"/>
    <property type="match status" value="1"/>
</dbReference>
<evidence type="ECO:0000259" key="3">
    <source>
        <dbReference type="SMART" id="SM00062"/>
    </source>
</evidence>
<accession>A0A7C4MRG2</accession>
<comment type="caution">
    <text evidence="4">The sequence shown here is derived from an EMBL/GenBank/DDBJ whole genome shotgun (WGS) entry which is preliminary data.</text>
</comment>
<organism evidence="4">
    <name type="scientific">Desulfatirhabdium butyrativorans</name>
    <dbReference type="NCBI Taxonomy" id="340467"/>
    <lineage>
        <taxon>Bacteria</taxon>
        <taxon>Pseudomonadati</taxon>
        <taxon>Thermodesulfobacteriota</taxon>
        <taxon>Desulfobacteria</taxon>
        <taxon>Desulfobacterales</taxon>
        <taxon>Desulfatirhabdiaceae</taxon>
        <taxon>Desulfatirhabdium</taxon>
    </lineage>
</organism>
<proteinExistence type="predicted"/>
<feature type="chain" id="PRO_5028473925" evidence="2">
    <location>
        <begin position="25"/>
        <end position="264"/>
    </location>
</feature>
<dbReference type="SMART" id="SM00062">
    <property type="entry name" value="PBPb"/>
    <property type="match status" value="1"/>
</dbReference>
<sequence length="264" mass="29232">MRKWTCAWLAILMVAVVGVSKASADALQEIVKRGELRVAVQTQGPPFSFIDKAGVRTGSSVEFCKLMAQEMGVKVVFLDFDWDGLIPALLSGKADMLAADMTANLKRALKVRFTQPFYYTGSVIFTKAGDPRSSIEDFNKESVTVAVLLGATGEAVAKKYLPKAKIKSYKGGGPLLINAVLDGHADIGLNDESAVMGQMAEFPPNSIRILPTKLSKEPLAFAVRPEDSHLAEWINLFFEWVKEDGRYDENIRYWVKSLDWKKDH</sequence>
<feature type="domain" description="Solute-binding protein family 3/N-terminal" evidence="3">
    <location>
        <begin position="35"/>
        <end position="258"/>
    </location>
</feature>
<reference evidence="4" key="1">
    <citation type="journal article" date="2020" name="mSystems">
        <title>Genome- and Community-Level Interaction Insights into Carbon Utilization and Element Cycling Functions of Hydrothermarchaeota in Hydrothermal Sediment.</title>
        <authorList>
            <person name="Zhou Z."/>
            <person name="Liu Y."/>
            <person name="Xu W."/>
            <person name="Pan J."/>
            <person name="Luo Z.H."/>
            <person name="Li M."/>
        </authorList>
    </citation>
    <scope>NUCLEOTIDE SEQUENCE [LARGE SCALE GENOMIC DNA]</scope>
    <source>
        <strain evidence="4">SpSt-477</strain>
    </source>
</reference>
<dbReference type="AlphaFoldDB" id="A0A7C4MRG2"/>
<evidence type="ECO:0000313" key="4">
    <source>
        <dbReference type="EMBL" id="HGU31379.1"/>
    </source>
</evidence>
<gene>
    <name evidence="4" type="ORF">ENS29_00815</name>
</gene>
<feature type="signal peptide" evidence="2">
    <location>
        <begin position="1"/>
        <end position="24"/>
    </location>
</feature>
<dbReference type="SUPFAM" id="SSF53850">
    <property type="entry name" value="Periplasmic binding protein-like II"/>
    <property type="match status" value="1"/>
</dbReference>
<evidence type="ECO:0000256" key="2">
    <source>
        <dbReference type="SAM" id="SignalP"/>
    </source>
</evidence>